<dbReference type="AlphaFoldDB" id="A0A6C2U564"/>
<protein>
    <submittedName>
        <fullName evidence="5">HTH-type transcriptional regulator DegA</fullName>
    </submittedName>
</protein>
<keyword evidence="1" id="KW-0805">Transcription regulation</keyword>
<evidence type="ECO:0000256" key="3">
    <source>
        <dbReference type="ARBA" id="ARBA00023163"/>
    </source>
</evidence>
<evidence type="ECO:0000259" key="4">
    <source>
        <dbReference type="PROSITE" id="PS50932"/>
    </source>
</evidence>
<keyword evidence="2" id="KW-0238">DNA-binding</keyword>
<dbReference type="InterPro" id="IPR010982">
    <property type="entry name" value="Lambda_DNA-bd_dom_sf"/>
</dbReference>
<evidence type="ECO:0000313" key="5">
    <source>
        <dbReference type="EMBL" id="VGO15130.1"/>
    </source>
</evidence>
<dbReference type="InterPro" id="IPR000843">
    <property type="entry name" value="HTH_LacI"/>
</dbReference>
<evidence type="ECO:0000256" key="2">
    <source>
        <dbReference type="ARBA" id="ARBA00023125"/>
    </source>
</evidence>
<dbReference type="InterPro" id="IPR046335">
    <property type="entry name" value="LacI/GalR-like_sensor"/>
</dbReference>
<dbReference type="SMART" id="SM00354">
    <property type="entry name" value="HTH_LACI"/>
    <property type="match status" value="1"/>
</dbReference>
<dbReference type="Pfam" id="PF00356">
    <property type="entry name" value="LacI"/>
    <property type="match status" value="1"/>
</dbReference>
<dbReference type="GO" id="GO:0003700">
    <property type="term" value="F:DNA-binding transcription factor activity"/>
    <property type="evidence" value="ECO:0007669"/>
    <property type="project" value="TreeGrafter"/>
</dbReference>
<dbReference type="CDD" id="cd06267">
    <property type="entry name" value="PBP1_LacI_sugar_binding-like"/>
    <property type="match status" value="1"/>
</dbReference>
<gene>
    <name evidence="5" type="primary">degA_2</name>
    <name evidence="5" type="ORF">PDESU_03711</name>
</gene>
<dbReference type="GO" id="GO:0000976">
    <property type="term" value="F:transcription cis-regulatory region binding"/>
    <property type="evidence" value="ECO:0007669"/>
    <property type="project" value="TreeGrafter"/>
</dbReference>
<dbReference type="Pfam" id="PF13377">
    <property type="entry name" value="Peripla_BP_3"/>
    <property type="match status" value="1"/>
</dbReference>
<dbReference type="RefSeq" id="WP_136080726.1">
    <property type="nucleotide sequence ID" value="NZ_CAAHFG010000002.1"/>
</dbReference>
<accession>A0A6C2U564</accession>
<dbReference type="CDD" id="cd01392">
    <property type="entry name" value="HTH_LacI"/>
    <property type="match status" value="1"/>
</dbReference>
<dbReference type="SUPFAM" id="SSF53822">
    <property type="entry name" value="Periplasmic binding protein-like I"/>
    <property type="match status" value="1"/>
</dbReference>
<dbReference type="Gene3D" id="1.10.260.40">
    <property type="entry name" value="lambda repressor-like DNA-binding domains"/>
    <property type="match status" value="1"/>
</dbReference>
<dbReference type="PANTHER" id="PTHR30146:SF138">
    <property type="entry name" value="TRANSCRIPTIONAL REGULATORY PROTEIN"/>
    <property type="match status" value="1"/>
</dbReference>
<dbReference type="InterPro" id="IPR028082">
    <property type="entry name" value="Peripla_BP_I"/>
</dbReference>
<dbReference type="PROSITE" id="PS50932">
    <property type="entry name" value="HTH_LACI_2"/>
    <property type="match status" value="1"/>
</dbReference>
<dbReference type="SUPFAM" id="SSF47413">
    <property type="entry name" value="lambda repressor-like DNA-binding domains"/>
    <property type="match status" value="1"/>
</dbReference>
<dbReference type="Gene3D" id="3.40.50.2300">
    <property type="match status" value="2"/>
</dbReference>
<reference evidence="5 6" key="1">
    <citation type="submission" date="2019-04" db="EMBL/GenBank/DDBJ databases">
        <authorList>
            <person name="Van Vliet M D."/>
        </authorList>
    </citation>
    <scope>NUCLEOTIDE SEQUENCE [LARGE SCALE GENOMIC DNA]</scope>
    <source>
        <strain evidence="5 6">F1</strain>
    </source>
</reference>
<dbReference type="Proteomes" id="UP000366872">
    <property type="component" value="Unassembled WGS sequence"/>
</dbReference>
<keyword evidence="6" id="KW-1185">Reference proteome</keyword>
<feature type="domain" description="HTH lacI-type" evidence="4">
    <location>
        <begin position="4"/>
        <end position="62"/>
    </location>
</feature>
<evidence type="ECO:0000256" key="1">
    <source>
        <dbReference type="ARBA" id="ARBA00023015"/>
    </source>
</evidence>
<evidence type="ECO:0000313" key="6">
    <source>
        <dbReference type="Proteomes" id="UP000366872"/>
    </source>
</evidence>
<proteinExistence type="predicted"/>
<organism evidence="5 6">
    <name type="scientific">Pontiella desulfatans</name>
    <dbReference type="NCBI Taxonomy" id="2750659"/>
    <lineage>
        <taxon>Bacteria</taxon>
        <taxon>Pseudomonadati</taxon>
        <taxon>Kiritimatiellota</taxon>
        <taxon>Kiritimatiellia</taxon>
        <taxon>Kiritimatiellales</taxon>
        <taxon>Pontiellaceae</taxon>
        <taxon>Pontiella</taxon>
    </lineage>
</organism>
<keyword evidence="3" id="KW-0804">Transcription</keyword>
<name>A0A6C2U564_PONDE</name>
<sequence length="341" mass="38120">MKKPTVVEIAKQAGVSPTLVSFVVNNNEKHLARMNDGTIERVRKVAAELGYHRNELFAAARRGRSRFVALLARNVTVEYYARVLDHIMVATDRFDYAQKLVTLRESDQIPRAVTRIQEYRICGGIFLGVRNDILKQFWKQFGDASFPSLLVNCDPTQVKQGVLVSVDDKAAMRQAIDYLKGLGHRRIAYAGPTKNEYSHIARRKAFDAACADGGISASSSIALPWDMDDPQEELVAALKAKRRPTAIVAYSDPAALTVQRVSTALGLHIPADLSVVGFDDVSFAERLTPALTTFRQELAVIRDKYVPEYLESIESDQPLNRRKKRTIPTHLIERESTGPVR</sequence>
<dbReference type="EMBL" id="CAAHFG010000002">
    <property type="protein sequence ID" value="VGO15130.1"/>
    <property type="molecule type" value="Genomic_DNA"/>
</dbReference>
<dbReference type="PANTHER" id="PTHR30146">
    <property type="entry name" value="LACI-RELATED TRANSCRIPTIONAL REPRESSOR"/>
    <property type="match status" value="1"/>
</dbReference>